<proteinExistence type="predicted"/>
<name>A0ABN9S1N5_9DINO</name>
<dbReference type="EMBL" id="CAUYUJ010008242">
    <property type="protein sequence ID" value="CAK0823364.1"/>
    <property type="molecule type" value="Genomic_DNA"/>
</dbReference>
<accession>A0ABN9S1N5</accession>
<reference evidence="2" key="1">
    <citation type="submission" date="2023-10" db="EMBL/GenBank/DDBJ databases">
        <authorList>
            <person name="Chen Y."/>
            <person name="Shah S."/>
            <person name="Dougan E. K."/>
            <person name="Thang M."/>
            <person name="Chan C."/>
        </authorList>
    </citation>
    <scope>NUCLEOTIDE SEQUENCE [LARGE SCALE GENOMIC DNA]</scope>
</reference>
<feature type="compositionally biased region" description="Basic and acidic residues" evidence="1">
    <location>
        <begin position="90"/>
        <end position="101"/>
    </location>
</feature>
<evidence type="ECO:0000256" key="1">
    <source>
        <dbReference type="SAM" id="MobiDB-lite"/>
    </source>
</evidence>
<evidence type="ECO:0000313" key="2">
    <source>
        <dbReference type="EMBL" id="CAK0823364.1"/>
    </source>
</evidence>
<protein>
    <submittedName>
        <fullName evidence="2">Uncharacterized protein</fullName>
    </submittedName>
</protein>
<organism evidence="2 3">
    <name type="scientific">Prorocentrum cordatum</name>
    <dbReference type="NCBI Taxonomy" id="2364126"/>
    <lineage>
        <taxon>Eukaryota</taxon>
        <taxon>Sar</taxon>
        <taxon>Alveolata</taxon>
        <taxon>Dinophyceae</taxon>
        <taxon>Prorocentrales</taxon>
        <taxon>Prorocentraceae</taxon>
        <taxon>Prorocentrum</taxon>
    </lineage>
</organism>
<gene>
    <name evidence="2" type="ORF">PCOR1329_LOCUS24091</name>
</gene>
<evidence type="ECO:0000313" key="3">
    <source>
        <dbReference type="Proteomes" id="UP001189429"/>
    </source>
</evidence>
<sequence>RHRSFFAAQRARLLRAGRALPRPSREGSMSLTRVGETSGGSRSGSRNKDQQAQEVAEVKEDDAEIILPQRKSAPQHYGAATYPRSKHKSGRLECPRWKTKT</sequence>
<keyword evidence="3" id="KW-1185">Reference proteome</keyword>
<comment type="caution">
    <text evidence="2">The sequence shown here is derived from an EMBL/GenBank/DDBJ whole genome shotgun (WGS) entry which is preliminary data.</text>
</comment>
<dbReference type="Proteomes" id="UP001189429">
    <property type="component" value="Unassembled WGS sequence"/>
</dbReference>
<feature type="non-terminal residue" evidence="2">
    <location>
        <position position="1"/>
    </location>
</feature>
<feature type="region of interest" description="Disordered" evidence="1">
    <location>
        <begin position="16"/>
        <end position="101"/>
    </location>
</feature>